<dbReference type="InterPro" id="IPR036188">
    <property type="entry name" value="FAD/NAD-bd_sf"/>
</dbReference>
<organism evidence="6 7">
    <name type="scientific">Oidiodendron maius (strain Zn)</name>
    <dbReference type="NCBI Taxonomy" id="913774"/>
    <lineage>
        <taxon>Eukaryota</taxon>
        <taxon>Fungi</taxon>
        <taxon>Dikarya</taxon>
        <taxon>Ascomycota</taxon>
        <taxon>Pezizomycotina</taxon>
        <taxon>Leotiomycetes</taxon>
        <taxon>Leotiomycetes incertae sedis</taxon>
        <taxon>Myxotrichaceae</taxon>
        <taxon>Oidiodendron</taxon>
    </lineage>
</organism>
<protein>
    <recommendedName>
        <fullName evidence="5">FAD-binding domain-containing protein</fullName>
    </recommendedName>
</protein>
<dbReference type="EMBL" id="KN832870">
    <property type="protein sequence ID" value="KIN09010.1"/>
    <property type="molecule type" value="Genomic_DNA"/>
</dbReference>
<evidence type="ECO:0000259" key="5">
    <source>
        <dbReference type="Pfam" id="PF01494"/>
    </source>
</evidence>
<name>A0A0C3I1R7_OIDMZ</name>
<dbReference type="InterPro" id="IPR002938">
    <property type="entry name" value="FAD-bd"/>
</dbReference>
<accession>A0A0C3I1R7</accession>
<dbReference type="HOGENOM" id="CLU_009665_2_1_1"/>
<evidence type="ECO:0000256" key="2">
    <source>
        <dbReference type="ARBA" id="ARBA00022630"/>
    </source>
</evidence>
<reference evidence="6 7" key="1">
    <citation type="submission" date="2014-04" db="EMBL/GenBank/DDBJ databases">
        <authorList>
            <consortium name="DOE Joint Genome Institute"/>
            <person name="Kuo A."/>
            <person name="Martino E."/>
            <person name="Perotto S."/>
            <person name="Kohler A."/>
            <person name="Nagy L.G."/>
            <person name="Floudas D."/>
            <person name="Copeland A."/>
            <person name="Barry K.W."/>
            <person name="Cichocki N."/>
            <person name="Veneault-Fourrey C."/>
            <person name="LaButti K."/>
            <person name="Lindquist E.A."/>
            <person name="Lipzen A."/>
            <person name="Lundell T."/>
            <person name="Morin E."/>
            <person name="Murat C."/>
            <person name="Sun H."/>
            <person name="Tunlid A."/>
            <person name="Henrissat B."/>
            <person name="Grigoriev I.V."/>
            <person name="Hibbett D.S."/>
            <person name="Martin F."/>
            <person name="Nordberg H.P."/>
            <person name="Cantor M.N."/>
            <person name="Hua S.X."/>
        </authorList>
    </citation>
    <scope>NUCLEOTIDE SEQUENCE [LARGE SCALE GENOMIC DNA]</scope>
    <source>
        <strain evidence="6 7">Zn</strain>
    </source>
</reference>
<keyword evidence="2" id="KW-0285">Flavoprotein</keyword>
<keyword evidence="4" id="KW-0560">Oxidoreductase</keyword>
<feature type="domain" description="FAD-binding" evidence="5">
    <location>
        <begin position="1"/>
        <end position="322"/>
    </location>
</feature>
<dbReference type="PANTHER" id="PTHR43004:SF19">
    <property type="entry name" value="BINDING MONOOXYGENASE, PUTATIVE (JCVI)-RELATED"/>
    <property type="match status" value="1"/>
</dbReference>
<dbReference type="PANTHER" id="PTHR43004">
    <property type="entry name" value="TRK SYSTEM POTASSIUM UPTAKE PROTEIN"/>
    <property type="match status" value="1"/>
</dbReference>
<dbReference type="InParanoid" id="A0A0C3I1R7"/>
<feature type="non-terminal residue" evidence="6">
    <location>
        <position position="323"/>
    </location>
</feature>
<sequence length="323" mass="35670">VTVIGAGPVGLYTAFILAQGGVDVAVFELEEDIIQLPKAAGYFPVVMDEFKKTGILSDVIKASIPMTGLSWRYPKQPALAQIAFPRDQIAIHLGQNKLSDIILQHLAKYNVPVKFNHRLISLQQNPDDIHAFIEQRVGHTQVQHTTKYLIGADGGKSTVRKLLGIPFEGFSHTEFDIIASNIDYPLHNYCDWPTANFIVDPEIWGIVVQTGEEWRVTVGVRSHLKMKDEWDEEQAIKMVKDRLPKILPGPTEQANIKAVSPYTMHQRCAAKFLDGRVILAGDAAHLTNPFGGLGLTTGLLDAALLGRVLRQVLVEGKSPSLLE</sequence>
<dbReference type="InterPro" id="IPR050641">
    <property type="entry name" value="RIFMO-like"/>
</dbReference>
<gene>
    <name evidence="6" type="ORF">OIDMADRAFT_66911</name>
</gene>
<dbReference type="GO" id="GO:0071949">
    <property type="term" value="F:FAD binding"/>
    <property type="evidence" value="ECO:0007669"/>
    <property type="project" value="InterPro"/>
</dbReference>
<dbReference type="STRING" id="913774.A0A0C3I1R7"/>
<reference evidence="7" key="2">
    <citation type="submission" date="2015-01" db="EMBL/GenBank/DDBJ databases">
        <title>Evolutionary Origins and Diversification of the Mycorrhizal Mutualists.</title>
        <authorList>
            <consortium name="DOE Joint Genome Institute"/>
            <consortium name="Mycorrhizal Genomics Consortium"/>
            <person name="Kohler A."/>
            <person name="Kuo A."/>
            <person name="Nagy L.G."/>
            <person name="Floudas D."/>
            <person name="Copeland A."/>
            <person name="Barry K.W."/>
            <person name="Cichocki N."/>
            <person name="Veneault-Fourrey C."/>
            <person name="LaButti K."/>
            <person name="Lindquist E.A."/>
            <person name="Lipzen A."/>
            <person name="Lundell T."/>
            <person name="Morin E."/>
            <person name="Murat C."/>
            <person name="Riley R."/>
            <person name="Ohm R."/>
            <person name="Sun H."/>
            <person name="Tunlid A."/>
            <person name="Henrissat B."/>
            <person name="Grigoriev I.V."/>
            <person name="Hibbett D.S."/>
            <person name="Martin F."/>
        </authorList>
    </citation>
    <scope>NUCLEOTIDE SEQUENCE [LARGE SCALE GENOMIC DNA]</scope>
    <source>
        <strain evidence="7">Zn</strain>
    </source>
</reference>
<dbReference type="Gene3D" id="3.30.9.10">
    <property type="entry name" value="D-Amino Acid Oxidase, subunit A, domain 2"/>
    <property type="match status" value="1"/>
</dbReference>
<proteinExistence type="predicted"/>
<keyword evidence="7" id="KW-1185">Reference proteome</keyword>
<evidence type="ECO:0000256" key="1">
    <source>
        <dbReference type="ARBA" id="ARBA00001974"/>
    </source>
</evidence>
<evidence type="ECO:0000313" key="7">
    <source>
        <dbReference type="Proteomes" id="UP000054321"/>
    </source>
</evidence>
<evidence type="ECO:0000256" key="4">
    <source>
        <dbReference type="ARBA" id="ARBA00023002"/>
    </source>
</evidence>
<dbReference type="Pfam" id="PF01494">
    <property type="entry name" value="FAD_binding_3"/>
    <property type="match status" value="1"/>
</dbReference>
<dbReference type="Gene3D" id="3.50.50.60">
    <property type="entry name" value="FAD/NAD(P)-binding domain"/>
    <property type="match status" value="1"/>
</dbReference>
<dbReference type="AlphaFoldDB" id="A0A0C3I1R7"/>
<dbReference type="Proteomes" id="UP000054321">
    <property type="component" value="Unassembled WGS sequence"/>
</dbReference>
<comment type="cofactor">
    <cofactor evidence="1">
        <name>FAD</name>
        <dbReference type="ChEBI" id="CHEBI:57692"/>
    </cofactor>
</comment>
<dbReference type="PRINTS" id="PR00420">
    <property type="entry name" value="RNGMNOXGNASE"/>
</dbReference>
<evidence type="ECO:0000256" key="3">
    <source>
        <dbReference type="ARBA" id="ARBA00022827"/>
    </source>
</evidence>
<dbReference type="OrthoDB" id="2096480at2759"/>
<keyword evidence="3" id="KW-0274">FAD</keyword>
<evidence type="ECO:0000313" key="6">
    <source>
        <dbReference type="EMBL" id="KIN09010.1"/>
    </source>
</evidence>
<dbReference type="GO" id="GO:0016709">
    <property type="term" value="F:oxidoreductase activity, acting on paired donors, with incorporation or reduction of molecular oxygen, NAD(P)H as one donor, and incorporation of one atom of oxygen"/>
    <property type="evidence" value="ECO:0007669"/>
    <property type="project" value="UniProtKB-ARBA"/>
</dbReference>
<feature type="non-terminal residue" evidence="6">
    <location>
        <position position="1"/>
    </location>
</feature>
<dbReference type="SUPFAM" id="SSF51905">
    <property type="entry name" value="FAD/NAD(P)-binding domain"/>
    <property type="match status" value="1"/>
</dbReference>